<sequence length="317" mass="35621">MASTVKTRVMIISDTHEYQFNNATKYGGKFTLPTPQCDILIHTGDLTLKGGESPYKKSMHMLSQIPAELRLVIAGNHDLDLDPKWVDKRYSPTPTHLENHKIAAELWKGPHAKQAGITYLEEGMYTFTLSNGAKFKVYASPYQPEFCGWAFPYERNEDRFNPPGLEREGVHNISVHPIPSFPDVDIVMTHGPPKGILDRTLDNGHPGEHVGCESLLRALGRARPKLACFGHIHEAYGMRLVEWKKEGNEFASGGETYLGDAIERQVEHQNPYPELSGDGTWDIKHGEETLMVNSSIMNLDYRPVNSPWIFDIELPGA</sequence>
<dbReference type="OrthoDB" id="630188at2759"/>
<dbReference type="EMBL" id="CAJVRL010000070">
    <property type="protein sequence ID" value="CAG8956220.1"/>
    <property type="molecule type" value="Genomic_DNA"/>
</dbReference>
<dbReference type="Proteomes" id="UP000696280">
    <property type="component" value="Unassembled WGS sequence"/>
</dbReference>
<name>A0A9N9L1Z3_9HELO</name>
<gene>
    <name evidence="2" type="ORF">HYFRA_00003600</name>
</gene>
<dbReference type="PANTHER" id="PTHR12905">
    <property type="entry name" value="METALLOPHOSPHOESTERASE"/>
    <property type="match status" value="1"/>
</dbReference>
<comment type="caution">
    <text evidence="2">The sequence shown here is derived from an EMBL/GenBank/DDBJ whole genome shotgun (WGS) entry which is preliminary data.</text>
</comment>
<dbReference type="AlphaFoldDB" id="A0A9N9L1Z3"/>
<organism evidence="2 3">
    <name type="scientific">Hymenoscyphus fraxineus</name>
    <dbReference type="NCBI Taxonomy" id="746836"/>
    <lineage>
        <taxon>Eukaryota</taxon>
        <taxon>Fungi</taxon>
        <taxon>Dikarya</taxon>
        <taxon>Ascomycota</taxon>
        <taxon>Pezizomycotina</taxon>
        <taxon>Leotiomycetes</taxon>
        <taxon>Helotiales</taxon>
        <taxon>Helotiaceae</taxon>
        <taxon>Hymenoscyphus</taxon>
    </lineage>
</organism>
<protein>
    <recommendedName>
        <fullName evidence="1">Calcineurin-like phosphoesterase domain-containing protein</fullName>
    </recommendedName>
</protein>
<accession>A0A9N9L1Z3</accession>
<dbReference type="SUPFAM" id="SSF56300">
    <property type="entry name" value="Metallo-dependent phosphatases"/>
    <property type="match status" value="1"/>
</dbReference>
<feature type="domain" description="Calcineurin-like phosphoesterase" evidence="1">
    <location>
        <begin position="8"/>
        <end position="234"/>
    </location>
</feature>
<dbReference type="Gene3D" id="3.60.21.10">
    <property type="match status" value="1"/>
</dbReference>
<dbReference type="InterPro" id="IPR004843">
    <property type="entry name" value="Calcineurin-like_PHP"/>
</dbReference>
<evidence type="ECO:0000259" key="1">
    <source>
        <dbReference type="Pfam" id="PF00149"/>
    </source>
</evidence>
<keyword evidence="3" id="KW-1185">Reference proteome</keyword>
<dbReference type="InterPro" id="IPR029052">
    <property type="entry name" value="Metallo-depent_PP-like"/>
</dbReference>
<dbReference type="InterPro" id="IPR051693">
    <property type="entry name" value="UPF0046_metallophosphoest"/>
</dbReference>
<evidence type="ECO:0000313" key="3">
    <source>
        <dbReference type="Proteomes" id="UP000696280"/>
    </source>
</evidence>
<dbReference type="CDD" id="cd07379">
    <property type="entry name" value="MPP_239FB"/>
    <property type="match status" value="1"/>
</dbReference>
<dbReference type="GO" id="GO:0016787">
    <property type="term" value="F:hydrolase activity"/>
    <property type="evidence" value="ECO:0007669"/>
    <property type="project" value="InterPro"/>
</dbReference>
<proteinExistence type="predicted"/>
<evidence type="ECO:0000313" key="2">
    <source>
        <dbReference type="EMBL" id="CAG8956220.1"/>
    </source>
</evidence>
<dbReference type="Pfam" id="PF00149">
    <property type="entry name" value="Metallophos"/>
    <property type="match status" value="1"/>
</dbReference>
<reference evidence="2" key="1">
    <citation type="submission" date="2021-07" db="EMBL/GenBank/DDBJ databases">
        <authorList>
            <person name="Durling M."/>
        </authorList>
    </citation>
    <scope>NUCLEOTIDE SEQUENCE</scope>
</reference>
<dbReference type="PANTHER" id="PTHR12905:SF0">
    <property type="entry name" value="CALCINEURIN-LIKE PHOSPHOESTERASE DOMAIN-CONTAINING PROTEIN"/>
    <property type="match status" value="1"/>
</dbReference>